<evidence type="ECO:0000313" key="2">
    <source>
        <dbReference type="EMBL" id="GER34617.1"/>
    </source>
</evidence>
<keyword evidence="3" id="KW-1185">Reference proteome</keyword>
<keyword evidence="1" id="KW-0812">Transmembrane</keyword>
<keyword evidence="1" id="KW-1133">Transmembrane helix</keyword>
<dbReference type="AlphaFoldDB" id="A0A5A7PQQ1"/>
<organism evidence="2 3">
    <name type="scientific">Striga asiatica</name>
    <name type="common">Asiatic witchweed</name>
    <name type="synonym">Buchnera asiatica</name>
    <dbReference type="NCBI Taxonomy" id="4170"/>
    <lineage>
        <taxon>Eukaryota</taxon>
        <taxon>Viridiplantae</taxon>
        <taxon>Streptophyta</taxon>
        <taxon>Embryophyta</taxon>
        <taxon>Tracheophyta</taxon>
        <taxon>Spermatophyta</taxon>
        <taxon>Magnoliopsida</taxon>
        <taxon>eudicotyledons</taxon>
        <taxon>Gunneridae</taxon>
        <taxon>Pentapetalae</taxon>
        <taxon>asterids</taxon>
        <taxon>lamiids</taxon>
        <taxon>Lamiales</taxon>
        <taxon>Orobanchaceae</taxon>
        <taxon>Buchnereae</taxon>
        <taxon>Striga</taxon>
    </lineage>
</organism>
<evidence type="ECO:0000313" key="3">
    <source>
        <dbReference type="Proteomes" id="UP000325081"/>
    </source>
</evidence>
<keyword evidence="2" id="KW-0378">Hydrolase</keyword>
<protein>
    <submittedName>
        <fullName evidence="2">Alpha/beta hydrolase domain-containing protein 13</fullName>
    </submittedName>
</protein>
<keyword evidence="1" id="KW-0472">Membrane</keyword>
<dbReference type="GO" id="GO:0016787">
    <property type="term" value="F:hydrolase activity"/>
    <property type="evidence" value="ECO:0007669"/>
    <property type="project" value="UniProtKB-KW"/>
</dbReference>
<sequence length="150" mass="16474">MTTVTRRTKINIRIVEVNVWSLVSMRAGALILAALVPTIPSTPALIKGLVSSATFPHLSYSGELASWRSMTQCQQPSEGWLSGDRLRQGPLGLLLFPVKIDIEGKEPSRSPLVSPCLWCLILFAKILLLWAIPSLRDIPGDFNKIEPGID</sequence>
<reference evidence="3" key="1">
    <citation type="journal article" date="2019" name="Curr. Biol.">
        <title>Genome Sequence of Striga asiatica Provides Insight into the Evolution of Plant Parasitism.</title>
        <authorList>
            <person name="Yoshida S."/>
            <person name="Kim S."/>
            <person name="Wafula E.K."/>
            <person name="Tanskanen J."/>
            <person name="Kim Y.M."/>
            <person name="Honaas L."/>
            <person name="Yang Z."/>
            <person name="Spallek T."/>
            <person name="Conn C.E."/>
            <person name="Ichihashi Y."/>
            <person name="Cheong K."/>
            <person name="Cui S."/>
            <person name="Der J.P."/>
            <person name="Gundlach H."/>
            <person name="Jiao Y."/>
            <person name="Hori C."/>
            <person name="Ishida J.K."/>
            <person name="Kasahara H."/>
            <person name="Kiba T."/>
            <person name="Kim M.S."/>
            <person name="Koo N."/>
            <person name="Laohavisit A."/>
            <person name="Lee Y.H."/>
            <person name="Lumba S."/>
            <person name="McCourt P."/>
            <person name="Mortimer J.C."/>
            <person name="Mutuku J.M."/>
            <person name="Nomura T."/>
            <person name="Sasaki-Sekimoto Y."/>
            <person name="Seto Y."/>
            <person name="Wang Y."/>
            <person name="Wakatake T."/>
            <person name="Sakakibara H."/>
            <person name="Demura T."/>
            <person name="Yamaguchi S."/>
            <person name="Yoneyama K."/>
            <person name="Manabe R.I."/>
            <person name="Nelson D.C."/>
            <person name="Schulman A.H."/>
            <person name="Timko M.P."/>
            <person name="dePamphilis C.W."/>
            <person name="Choi D."/>
            <person name="Shirasu K."/>
        </authorList>
    </citation>
    <scope>NUCLEOTIDE SEQUENCE [LARGE SCALE GENOMIC DNA]</scope>
    <source>
        <strain evidence="3">cv. UVA1</strain>
    </source>
</reference>
<dbReference type="Proteomes" id="UP000325081">
    <property type="component" value="Unassembled WGS sequence"/>
</dbReference>
<gene>
    <name evidence="2" type="ORF">STAS_10860</name>
</gene>
<evidence type="ECO:0000256" key="1">
    <source>
        <dbReference type="SAM" id="Phobius"/>
    </source>
</evidence>
<dbReference type="EMBL" id="BKCP01004927">
    <property type="protein sequence ID" value="GER34617.1"/>
    <property type="molecule type" value="Genomic_DNA"/>
</dbReference>
<accession>A0A5A7PQQ1</accession>
<comment type="caution">
    <text evidence="2">The sequence shown here is derived from an EMBL/GenBank/DDBJ whole genome shotgun (WGS) entry which is preliminary data.</text>
</comment>
<name>A0A5A7PQQ1_STRAF</name>
<feature type="transmembrane region" description="Helical" evidence="1">
    <location>
        <begin position="112"/>
        <end position="132"/>
    </location>
</feature>
<proteinExistence type="predicted"/>